<evidence type="ECO:0000313" key="2">
    <source>
        <dbReference type="Proteomes" id="UP001060085"/>
    </source>
</evidence>
<gene>
    <name evidence="1" type="ORF">M9H77_17654</name>
</gene>
<organism evidence="1 2">
    <name type="scientific">Catharanthus roseus</name>
    <name type="common">Madagascar periwinkle</name>
    <name type="synonym">Vinca rosea</name>
    <dbReference type="NCBI Taxonomy" id="4058"/>
    <lineage>
        <taxon>Eukaryota</taxon>
        <taxon>Viridiplantae</taxon>
        <taxon>Streptophyta</taxon>
        <taxon>Embryophyta</taxon>
        <taxon>Tracheophyta</taxon>
        <taxon>Spermatophyta</taxon>
        <taxon>Magnoliopsida</taxon>
        <taxon>eudicotyledons</taxon>
        <taxon>Gunneridae</taxon>
        <taxon>Pentapetalae</taxon>
        <taxon>asterids</taxon>
        <taxon>lamiids</taxon>
        <taxon>Gentianales</taxon>
        <taxon>Apocynaceae</taxon>
        <taxon>Rauvolfioideae</taxon>
        <taxon>Vinceae</taxon>
        <taxon>Catharanthinae</taxon>
        <taxon>Catharanthus</taxon>
    </lineage>
</organism>
<sequence>MTVFLCLKNRNSSNCLNQRLGPVRIARFGMLVVVRPLSLAMGVVVRPLGLAMGVVVDHPLLGNRGVLTLVSRKMVRSGAHKGDDDLGPVTDRTGWVEGHVVIASSRGVRGRLSTLDIPSTPVLFGPVFHPATSYTV</sequence>
<proteinExistence type="predicted"/>
<keyword evidence="2" id="KW-1185">Reference proteome</keyword>
<name>A0ACC0B575_CATRO</name>
<dbReference type="Proteomes" id="UP001060085">
    <property type="component" value="Linkage Group LG04"/>
</dbReference>
<evidence type="ECO:0000313" key="1">
    <source>
        <dbReference type="EMBL" id="KAI5667801.1"/>
    </source>
</evidence>
<reference evidence="2" key="1">
    <citation type="journal article" date="2023" name="Nat. Plants">
        <title>Single-cell RNA sequencing provides a high-resolution roadmap for understanding the multicellular compartmentation of specialized metabolism.</title>
        <authorList>
            <person name="Sun S."/>
            <person name="Shen X."/>
            <person name="Li Y."/>
            <person name="Li Y."/>
            <person name="Wang S."/>
            <person name="Li R."/>
            <person name="Zhang H."/>
            <person name="Shen G."/>
            <person name="Guo B."/>
            <person name="Wei J."/>
            <person name="Xu J."/>
            <person name="St-Pierre B."/>
            <person name="Chen S."/>
            <person name="Sun C."/>
        </authorList>
    </citation>
    <scope>NUCLEOTIDE SEQUENCE [LARGE SCALE GENOMIC DNA]</scope>
</reference>
<protein>
    <submittedName>
        <fullName evidence="1">Uncharacterized protein</fullName>
    </submittedName>
</protein>
<dbReference type="EMBL" id="CM044704">
    <property type="protein sequence ID" value="KAI5667801.1"/>
    <property type="molecule type" value="Genomic_DNA"/>
</dbReference>
<accession>A0ACC0B575</accession>
<comment type="caution">
    <text evidence="1">The sequence shown here is derived from an EMBL/GenBank/DDBJ whole genome shotgun (WGS) entry which is preliminary data.</text>
</comment>